<accession>A0ABN2EGC3</accession>
<evidence type="ECO:0000256" key="1">
    <source>
        <dbReference type="ARBA" id="ARBA00010088"/>
    </source>
</evidence>
<dbReference type="PANTHER" id="PTHR43248:SF30">
    <property type="entry name" value="AB HYDROLASE-1 DOMAIN-CONTAINING PROTEIN"/>
    <property type="match status" value="1"/>
</dbReference>
<dbReference type="GO" id="GO:0016787">
    <property type="term" value="F:hydrolase activity"/>
    <property type="evidence" value="ECO:0007669"/>
    <property type="project" value="UniProtKB-KW"/>
</dbReference>
<keyword evidence="7" id="KW-1185">Reference proteome</keyword>
<evidence type="ECO:0000313" key="7">
    <source>
        <dbReference type="Proteomes" id="UP001500190"/>
    </source>
</evidence>
<organism evidence="6 7">
    <name type="scientific">Kribbella karoonensis</name>
    <dbReference type="NCBI Taxonomy" id="324851"/>
    <lineage>
        <taxon>Bacteria</taxon>
        <taxon>Bacillati</taxon>
        <taxon>Actinomycetota</taxon>
        <taxon>Actinomycetes</taxon>
        <taxon>Propionibacteriales</taxon>
        <taxon>Kribbellaceae</taxon>
        <taxon>Kribbella</taxon>
    </lineage>
</organism>
<dbReference type="InterPro" id="IPR051601">
    <property type="entry name" value="Serine_prot/Carboxylest_S33"/>
</dbReference>
<keyword evidence="6" id="KW-0649">Protein kinase inhibitor</keyword>
<dbReference type="GO" id="GO:0004860">
    <property type="term" value="F:protein kinase inhibitor activity"/>
    <property type="evidence" value="ECO:0007669"/>
    <property type="project" value="UniProtKB-KW"/>
</dbReference>
<comment type="caution">
    <text evidence="6">The sequence shown here is derived from an EMBL/GenBank/DDBJ whole genome shotgun (WGS) entry which is preliminary data.</text>
</comment>
<dbReference type="InterPro" id="IPR013595">
    <property type="entry name" value="Pept_S33_TAP-like_C"/>
</dbReference>
<evidence type="ECO:0000256" key="2">
    <source>
        <dbReference type="ARBA" id="ARBA00022801"/>
    </source>
</evidence>
<proteinExistence type="inferred from homology"/>
<evidence type="ECO:0000259" key="4">
    <source>
        <dbReference type="Pfam" id="PF00561"/>
    </source>
</evidence>
<comment type="similarity">
    <text evidence="1">Belongs to the peptidase S33 family.</text>
</comment>
<evidence type="ECO:0000313" key="6">
    <source>
        <dbReference type="EMBL" id="GAA1606635.1"/>
    </source>
</evidence>
<feature type="domain" description="AB hydrolase-1" evidence="4">
    <location>
        <begin position="178"/>
        <end position="307"/>
    </location>
</feature>
<dbReference type="Pfam" id="PF08386">
    <property type="entry name" value="Abhydrolase_4"/>
    <property type="match status" value="1"/>
</dbReference>
<protein>
    <submittedName>
        <fullName evidence="6">Alpha/beta hydrolase</fullName>
    </submittedName>
</protein>
<dbReference type="InterPro" id="IPR029058">
    <property type="entry name" value="AB_hydrolase_fold"/>
</dbReference>
<feature type="signal peptide" evidence="3">
    <location>
        <begin position="1"/>
        <end position="24"/>
    </location>
</feature>
<keyword evidence="3" id="KW-0732">Signal</keyword>
<dbReference type="Gene3D" id="3.40.50.1820">
    <property type="entry name" value="alpha/beta hydrolase"/>
    <property type="match status" value="1"/>
</dbReference>
<name>A0ABN2EGC3_9ACTN</name>
<evidence type="ECO:0000259" key="5">
    <source>
        <dbReference type="Pfam" id="PF08386"/>
    </source>
</evidence>
<sequence length="469" mass="50556">MCERAIRGTVKRMLKLFAVGLLTANVLSPPAPTLTWGECPGGPGSVGIECATLKVPVDWDRPNGRQLTLTIGRLRSTAAEPKGSVLVNFGGPVGISIDLMRKYGGGESFAGLRQKVDIVTWDLRGGPNAPGLSTNLPCDWTGARIPSLPRNQAEFDRLAATNRAAAERCQVKDPELFGAMDSATHARDADAIRQALGEQQTSFYGASYGGFIGQAYAQLFPRRVRAMVLDGTWNHSAADWDHELPLLARDVQSYVIRFFDWCRTQGHCPNAPALWQRVMARAPLPAGAVKYSADDIRYQAVALARVASYSRLAAALEKAARTGDASGFVPDPPNAPYATTASPGVVECTDWPHPADQRQLMRQVRRMRAAAPYIGAVATIEQAMLSCVGWPIPVRNRPAALPDGLPPLLMAGNWSEFQAASRVVDQVPGSGSIYHDGPGHTLYQFNACARGKIDAYLADLVVPEPGTRC</sequence>
<gene>
    <name evidence="6" type="ORF">GCM10009742_65010</name>
</gene>
<reference evidence="6 7" key="1">
    <citation type="journal article" date="2019" name="Int. J. Syst. Evol. Microbiol.">
        <title>The Global Catalogue of Microorganisms (GCM) 10K type strain sequencing project: providing services to taxonomists for standard genome sequencing and annotation.</title>
        <authorList>
            <consortium name="The Broad Institute Genomics Platform"/>
            <consortium name="The Broad Institute Genome Sequencing Center for Infectious Disease"/>
            <person name="Wu L."/>
            <person name="Ma J."/>
        </authorList>
    </citation>
    <scope>NUCLEOTIDE SEQUENCE [LARGE SCALE GENOMIC DNA]</scope>
    <source>
        <strain evidence="6 7">JCM 14304</strain>
    </source>
</reference>
<evidence type="ECO:0000256" key="3">
    <source>
        <dbReference type="SAM" id="SignalP"/>
    </source>
</evidence>
<keyword evidence="2 6" id="KW-0378">Hydrolase</keyword>
<dbReference type="Proteomes" id="UP001500190">
    <property type="component" value="Unassembled WGS sequence"/>
</dbReference>
<dbReference type="SUPFAM" id="SSF53474">
    <property type="entry name" value="alpha/beta-Hydrolases"/>
    <property type="match status" value="1"/>
</dbReference>
<feature type="chain" id="PRO_5047119809" evidence="3">
    <location>
        <begin position="25"/>
        <end position="469"/>
    </location>
</feature>
<dbReference type="EMBL" id="BAAAND010000012">
    <property type="protein sequence ID" value="GAA1606635.1"/>
    <property type="molecule type" value="Genomic_DNA"/>
</dbReference>
<dbReference type="Pfam" id="PF00561">
    <property type="entry name" value="Abhydrolase_1"/>
    <property type="match status" value="1"/>
</dbReference>
<dbReference type="PANTHER" id="PTHR43248">
    <property type="entry name" value="2-SUCCINYL-6-HYDROXY-2,4-CYCLOHEXADIENE-1-CARBOXYLATE SYNTHASE"/>
    <property type="match status" value="1"/>
</dbReference>
<feature type="domain" description="Peptidase S33 tripeptidyl aminopeptidase-like C-terminal" evidence="5">
    <location>
        <begin position="380"/>
        <end position="469"/>
    </location>
</feature>
<dbReference type="InterPro" id="IPR000073">
    <property type="entry name" value="AB_hydrolase_1"/>
</dbReference>